<dbReference type="PANTHER" id="PTHR31001">
    <property type="entry name" value="UNCHARACTERIZED TRANSCRIPTIONAL REGULATORY PROTEIN"/>
    <property type="match status" value="1"/>
</dbReference>
<reference evidence="8" key="1">
    <citation type="submission" date="2022-11" db="EMBL/GenBank/DDBJ databases">
        <authorList>
            <person name="Petersen C."/>
        </authorList>
    </citation>
    <scope>NUCLEOTIDE SEQUENCE</scope>
    <source>
        <strain evidence="8">IBT 20477</strain>
    </source>
</reference>
<keyword evidence="2" id="KW-0479">Metal-binding</keyword>
<dbReference type="Proteomes" id="UP001150942">
    <property type="component" value="Unassembled WGS sequence"/>
</dbReference>
<dbReference type="Pfam" id="PF04082">
    <property type="entry name" value="Fungal_trans"/>
    <property type="match status" value="1"/>
</dbReference>
<name>A0A9W9MKL1_9EURO</name>
<reference evidence="8" key="2">
    <citation type="journal article" date="2023" name="IMA Fungus">
        <title>Comparative genomic study of the Penicillium genus elucidates a diverse pangenome and 15 lateral gene transfer events.</title>
        <authorList>
            <person name="Petersen C."/>
            <person name="Sorensen T."/>
            <person name="Nielsen M.R."/>
            <person name="Sondergaard T.E."/>
            <person name="Sorensen J.L."/>
            <person name="Fitzpatrick D.A."/>
            <person name="Frisvad J.C."/>
            <person name="Nielsen K.L."/>
        </authorList>
    </citation>
    <scope>NUCLEOTIDE SEQUENCE</scope>
    <source>
        <strain evidence="8">IBT 20477</strain>
    </source>
</reference>
<sequence>MESTQTSRQADRKRRNQKPRVLFSCTSCREKKLKCDRRQPCNNCLNQSRDRSCQYLVERSDHEGSQTIQSRMQYVENRLRSLEKTLQNREFSNAVENKLVSVSPEDSHTRNAVDAIVSKEADELSSSRLFRHSRQMEYENFQFVNPSHWRSIMHHATNELRSCGYDSSEQETTIDLETSSPGPILLRGFAKGTKVQELLAALPSRGKVEALVLRCLNSGEPSLMNIHRPTFEAECYQFWKDPSKVSLPWLALLFGTLSLAIMIEHTVNPVTAETRPPKTFDLYKTQCAVALTMSNYTVPGKYKVEAAALYVGVEFLQANNLKTGISVLMGVVSRLAIVMGYHRDPRMDPHISVFDGEMRRRTWLLLLVIDHIIAWQTGLPQAIQRGLGDTARPRNLLDIDFSPSSTILPPSRPESYQNMSNITYMVAMEKMLSVASEITETASESTPSPEKALRLNELLEATWDNSLSSCGEGLESLPMNDETKIKRLALEMTKQRARCMLHRRYLVEPKQEQVYETFRWNCVGAARKILEYQSELFQAFFTLPQNRHRVWFGASRSVADCMTAAMVICLEVINQSRANYPVNEPVRAELIQLLKDSHASWRFSSRPSPETAKAADIVATMLRLIEADRVKNQRSLSDCSTSNNIVERAAQLPTPSDAFSVPEPCMLGPSNERWSDIFTLDMFDWAFWDREIQQMNDVIATGNWVE</sequence>
<dbReference type="OrthoDB" id="4934715at2759"/>
<evidence type="ECO:0000256" key="6">
    <source>
        <dbReference type="ARBA" id="ARBA00023242"/>
    </source>
</evidence>
<dbReference type="SMART" id="SM00066">
    <property type="entry name" value="GAL4"/>
    <property type="match status" value="1"/>
</dbReference>
<proteinExistence type="predicted"/>
<dbReference type="PANTHER" id="PTHR31001:SF86">
    <property type="entry name" value="ZN(II)2CYS6 TRANSCRIPTION FACTOR (EUROFUNG)"/>
    <property type="match status" value="1"/>
</dbReference>
<evidence type="ECO:0000313" key="9">
    <source>
        <dbReference type="Proteomes" id="UP001150942"/>
    </source>
</evidence>
<accession>A0A9W9MKL1</accession>
<dbReference type="PROSITE" id="PS50048">
    <property type="entry name" value="ZN2_CY6_FUNGAL_2"/>
    <property type="match status" value="1"/>
</dbReference>
<dbReference type="SMART" id="SM00906">
    <property type="entry name" value="Fungal_trans"/>
    <property type="match status" value="1"/>
</dbReference>
<keyword evidence="9" id="KW-1185">Reference proteome</keyword>
<keyword evidence="4" id="KW-0238">DNA-binding</keyword>
<evidence type="ECO:0000259" key="7">
    <source>
        <dbReference type="PROSITE" id="PS50048"/>
    </source>
</evidence>
<evidence type="ECO:0000256" key="4">
    <source>
        <dbReference type="ARBA" id="ARBA00023125"/>
    </source>
</evidence>
<dbReference type="Gene3D" id="4.10.240.10">
    <property type="entry name" value="Zn(2)-C6 fungal-type DNA-binding domain"/>
    <property type="match status" value="1"/>
</dbReference>
<feature type="domain" description="Zn(2)-C6 fungal-type" evidence="7">
    <location>
        <begin position="24"/>
        <end position="55"/>
    </location>
</feature>
<dbReference type="InterPro" id="IPR001138">
    <property type="entry name" value="Zn2Cys6_DnaBD"/>
</dbReference>
<dbReference type="InterPro" id="IPR036864">
    <property type="entry name" value="Zn2-C6_fun-type_DNA-bd_sf"/>
</dbReference>
<keyword evidence="5" id="KW-0804">Transcription</keyword>
<organism evidence="8 9">
    <name type="scientific">Penicillium cf. viridicatum</name>
    <dbReference type="NCBI Taxonomy" id="2972119"/>
    <lineage>
        <taxon>Eukaryota</taxon>
        <taxon>Fungi</taxon>
        <taxon>Dikarya</taxon>
        <taxon>Ascomycota</taxon>
        <taxon>Pezizomycotina</taxon>
        <taxon>Eurotiomycetes</taxon>
        <taxon>Eurotiomycetidae</taxon>
        <taxon>Eurotiales</taxon>
        <taxon>Aspergillaceae</taxon>
        <taxon>Penicillium</taxon>
    </lineage>
</organism>
<evidence type="ECO:0000256" key="3">
    <source>
        <dbReference type="ARBA" id="ARBA00023015"/>
    </source>
</evidence>
<gene>
    <name evidence="8" type="ORF">N7449_005180</name>
</gene>
<dbReference type="EMBL" id="JAPQKQ010000003">
    <property type="protein sequence ID" value="KAJ5203101.1"/>
    <property type="molecule type" value="Genomic_DNA"/>
</dbReference>
<keyword evidence="6" id="KW-0539">Nucleus</keyword>
<dbReference type="SUPFAM" id="SSF57701">
    <property type="entry name" value="Zn2/Cys6 DNA-binding domain"/>
    <property type="match status" value="1"/>
</dbReference>
<dbReference type="AlphaFoldDB" id="A0A9W9MKL1"/>
<dbReference type="GO" id="GO:0006351">
    <property type="term" value="P:DNA-templated transcription"/>
    <property type="evidence" value="ECO:0007669"/>
    <property type="project" value="InterPro"/>
</dbReference>
<dbReference type="InterPro" id="IPR007219">
    <property type="entry name" value="XnlR_reg_dom"/>
</dbReference>
<dbReference type="GO" id="GO:0003677">
    <property type="term" value="F:DNA binding"/>
    <property type="evidence" value="ECO:0007669"/>
    <property type="project" value="UniProtKB-KW"/>
</dbReference>
<dbReference type="InterPro" id="IPR050613">
    <property type="entry name" value="Sec_Metabolite_Reg"/>
</dbReference>
<evidence type="ECO:0000256" key="5">
    <source>
        <dbReference type="ARBA" id="ARBA00023163"/>
    </source>
</evidence>
<evidence type="ECO:0000313" key="8">
    <source>
        <dbReference type="EMBL" id="KAJ5203101.1"/>
    </source>
</evidence>
<dbReference type="GO" id="GO:0005634">
    <property type="term" value="C:nucleus"/>
    <property type="evidence" value="ECO:0007669"/>
    <property type="project" value="UniProtKB-SubCell"/>
</dbReference>
<protein>
    <recommendedName>
        <fullName evidence="7">Zn(2)-C6 fungal-type domain-containing protein</fullName>
    </recommendedName>
</protein>
<dbReference type="PROSITE" id="PS00463">
    <property type="entry name" value="ZN2_CY6_FUNGAL_1"/>
    <property type="match status" value="1"/>
</dbReference>
<dbReference type="CDD" id="cd12148">
    <property type="entry name" value="fungal_TF_MHR"/>
    <property type="match status" value="1"/>
</dbReference>
<comment type="caution">
    <text evidence="8">The sequence shown here is derived from an EMBL/GenBank/DDBJ whole genome shotgun (WGS) entry which is preliminary data.</text>
</comment>
<comment type="subcellular location">
    <subcellularLocation>
        <location evidence="1">Nucleus</location>
    </subcellularLocation>
</comment>
<dbReference type="Pfam" id="PF00172">
    <property type="entry name" value="Zn_clus"/>
    <property type="match status" value="1"/>
</dbReference>
<evidence type="ECO:0000256" key="2">
    <source>
        <dbReference type="ARBA" id="ARBA00022723"/>
    </source>
</evidence>
<dbReference type="GO" id="GO:0000981">
    <property type="term" value="F:DNA-binding transcription factor activity, RNA polymerase II-specific"/>
    <property type="evidence" value="ECO:0007669"/>
    <property type="project" value="InterPro"/>
</dbReference>
<dbReference type="CDD" id="cd00067">
    <property type="entry name" value="GAL4"/>
    <property type="match status" value="1"/>
</dbReference>
<evidence type="ECO:0000256" key="1">
    <source>
        <dbReference type="ARBA" id="ARBA00004123"/>
    </source>
</evidence>
<dbReference type="GO" id="GO:0008270">
    <property type="term" value="F:zinc ion binding"/>
    <property type="evidence" value="ECO:0007669"/>
    <property type="project" value="InterPro"/>
</dbReference>
<keyword evidence="3" id="KW-0805">Transcription regulation</keyword>